<reference evidence="1" key="1">
    <citation type="submission" date="2023-04" db="EMBL/GenBank/DDBJ databases">
        <title>Draft Genome sequencing of Naganishia species isolated from polar environments using Oxford Nanopore Technology.</title>
        <authorList>
            <person name="Leo P."/>
            <person name="Venkateswaran K."/>
        </authorList>
    </citation>
    <scope>NUCLEOTIDE SEQUENCE</scope>
    <source>
        <strain evidence="1">MNA-CCFEE 5425</strain>
    </source>
</reference>
<dbReference type="Proteomes" id="UP001243375">
    <property type="component" value="Unassembled WGS sequence"/>
</dbReference>
<accession>A0ACC2WY23</accession>
<evidence type="ECO:0000313" key="1">
    <source>
        <dbReference type="EMBL" id="KAJ9115932.1"/>
    </source>
</evidence>
<comment type="caution">
    <text evidence="1">The sequence shown here is derived from an EMBL/GenBank/DDBJ whole genome shotgun (WGS) entry which is preliminary data.</text>
</comment>
<sequence length="600" mass="65384">MGINDIGFRGFGFKPSQNELDAWEVKRHQDSLAMQLNSDGTYTQRAATKAELGGYRQHWRAVMLAIAAYFGIILFGYDTGLGGGVVSQQPFLDDMKIHGDAHHIADVKANIVSILQGGSFFGALGAAPMNNAIGRKKSLLVGCVIFMVGVSTIFAGHDFIGTNAISVFQGILQTVGMHLNYQYAGRFLAGVGVGIESSVCPTYVAELAPAHMRGNITGLFQVCVVIGVALSYWVNYFTSISASLKGTTAVWQIPVAMQLAPLAVMFAILPFIKESPRWLASKNRNAEALKNLAWVRNMSPDDSRVQGEFSEIVAAVEEEKAATAGSSWYNEIRLKGNPKRFIIAMLMFVCQQWSGQNSINYYAPDIFKSIGITGSSASLLASGVYGLVKIVATSLFMIFGVERAGRKKYFFFGALGMGLCLMMIGSIFKSHPPKVPKAGETLPVPPSGIGMAVLIYIFVIPYCFSWGGLVWVYISELFNTRTRAYGIAFANASQWLNNFALTRATPLMVVAMPKGGFFFFFFAMNMINAVWSLWIPEPKGLSLESMDIVFGSTSKEERMADFDAKHRAQATVVDGGSISGGSYDGLDEEKYAAEHVERKV</sequence>
<name>A0ACC2WY23_9TREE</name>
<proteinExistence type="predicted"/>
<dbReference type="EMBL" id="JASBWU010000015">
    <property type="protein sequence ID" value="KAJ9115932.1"/>
    <property type="molecule type" value="Genomic_DNA"/>
</dbReference>
<gene>
    <name evidence="1" type="ORF">QFC22_005075</name>
</gene>
<protein>
    <submittedName>
        <fullName evidence="1">Uncharacterized protein</fullName>
    </submittedName>
</protein>
<keyword evidence="2" id="KW-1185">Reference proteome</keyword>
<organism evidence="1 2">
    <name type="scientific">Naganishia vaughanmartiniae</name>
    <dbReference type="NCBI Taxonomy" id="1424756"/>
    <lineage>
        <taxon>Eukaryota</taxon>
        <taxon>Fungi</taxon>
        <taxon>Dikarya</taxon>
        <taxon>Basidiomycota</taxon>
        <taxon>Agaricomycotina</taxon>
        <taxon>Tremellomycetes</taxon>
        <taxon>Filobasidiales</taxon>
        <taxon>Filobasidiaceae</taxon>
        <taxon>Naganishia</taxon>
    </lineage>
</organism>
<evidence type="ECO:0000313" key="2">
    <source>
        <dbReference type="Proteomes" id="UP001243375"/>
    </source>
</evidence>